<keyword evidence="3 13" id="KW-0813">Transport</keyword>
<evidence type="ECO:0000313" key="14">
    <source>
        <dbReference type="EMBL" id="CBW75979.1"/>
    </source>
</evidence>
<evidence type="ECO:0000256" key="3">
    <source>
        <dbReference type="ARBA" id="ARBA00022448"/>
    </source>
</evidence>
<dbReference type="KEGG" id="brh:RBRH_01998"/>
<keyword evidence="8" id="KW-0408">Iron</keyword>
<dbReference type="AlphaFoldDB" id="E5AL22"/>
<evidence type="ECO:0000256" key="9">
    <source>
        <dbReference type="ARBA" id="ARBA00023065"/>
    </source>
</evidence>
<dbReference type="eggNOG" id="COG4773">
    <property type="taxonomic scope" value="Bacteria"/>
</dbReference>
<protein>
    <submittedName>
        <fullName evidence="14">FERRIC SIDEROPHORE RECEPTOR</fullName>
    </submittedName>
</protein>
<dbReference type="PANTHER" id="PTHR32552">
    <property type="entry name" value="FERRICHROME IRON RECEPTOR-RELATED"/>
    <property type="match status" value="1"/>
</dbReference>
<dbReference type="GO" id="GO:0015344">
    <property type="term" value="F:siderophore uptake transmembrane transporter activity"/>
    <property type="evidence" value="ECO:0007669"/>
    <property type="project" value="TreeGrafter"/>
</dbReference>
<comment type="similarity">
    <text evidence="2 13">Belongs to the TonB-dependent receptor family.</text>
</comment>
<evidence type="ECO:0000256" key="8">
    <source>
        <dbReference type="ARBA" id="ARBA00023004"/>
    </source>
</evidence>
<keyword evidence="6 13" id="KW-0812">Transmembrane</keyword>
<evidence type="ECO:0000313" key="15">
    <source>
        <dbReference type="Proteomes" id="UP000007437"/>
    </source>
</evidence>
<keyword evidence="7" id="KW-0732">Signal</keyword>
<dbReference type="OrthoDB" id="8732650at2"/>
<comment type="subcellular location">
    <subcellularLocation>
        <location evidence="1 13">Cell outer membrane</location>
        <topology evidence="1 13">Multi-pass membrane protein</topology>
    </subcellularLocation>
</comment>
<organism evidence="14 15">
    <name type="scientific">Mycetohabitans rhizoxinica (strain DSM 19002 / CIP 109453 / HKI 454)</name>
    <name type="common">Paraburkholderia rhizoxinica</name>
    <dbReference type="NCBI Taxonomy" id="882378"/>
    <lineage>
        <taxon>Bacteria</taxon>
        <taxon>Pseudomonadati</taxon>
        <taxon>Pseudomonadota</taxon>
        <taxon>Betaproteobacteria</taxon>
        <taxon>Burkholderiales</taxon>
        <taxon>Burkholderiaceae</taxon>
        <taxon>Mycetohabitans</taxon>
    </lineage>
</organism>
<keyword evidence="11 14" id="KW-0675">Receptor</keyword>
<dbReference type="Proteomes" id="UP000007437">
    <property type="component" value="Chromosome"/>
</dbReference>
<dbReference type="PROSITE" id="PS52016">
    <property type="entry name" value="TONB_DEPENDENT_REC_3"/>
    <property type="match status" value="1"/>
</dbReference>
<dbReference type="GO" id="GO:0009279">
    <property type="term" value="C:cell outer membrane"/>
    <property type="evidence" value="ECO:0007669"/>
    <property type="project" value="UniProtKB-SubCell"/>
</dbReference>
<dbReference type="EMBL" id="FR687359">
    <property type="protein sequence ID" value="CBW75979.1"/>
    <property type="molecule type" value="Genomic_DNA"/>
</dbReference>
<evidence type="ECO:0000256" key="12">
    <source>
        <dbReference type="ARBA" id="ARBA00023237"/>
    </source>
</evidence>
<dbReference type="Gene3D" id="2.170.130.10">
    <property type="entry name" value="TonB-dependent receptor, plug domain"/>
    <property type="match status" value="1"/>
</dbReference>
<proteinExistence type="inferred from homology"/>
<dbReference type="HOGENOM" id="CLU_1575567_0_0_4"/>
<evidence type="ECO:0000256" key="6">
    <source>
        <dbReference type="ARBA" id="ARBA00022692"/>
    </source>
</evidence>
<dbReference type="InterPro" id="IPR037066">
    <property type="entry name" value="Plug_dom_sf"/>
</dbReference>
<dbReference type="PANTHER" id="PTHR32552:SF68">
    <property type="entry name" value="FERRICHROME OUTER MEMBRANE TRANSPORTER_PHAGE RECEPTOR"/>
    <property type="match status" value="1"/>
</dbReference>
<keyword evidence="5" id="KW-0410">Iron transport</keyword>
<evidence type="ECO:0000256" key="13">
    <source>
        <dbReference type="PROSITE-ProRule" id="PRU01360"/>
    </source>
</evidence>
<evidence type="ECO:0000256" key="2">
    <source>
        <dbReference type="ARBA" id="ARBA00009810"/>
    </source>
</evidence>
<evidence type="ECO:0000256" key="5">
    <source>
        <dbReference type="ARBA" id="ARBA00022496"/>
    </source>
</evidence>
<keyword evidence="4 13" id="KW-1134">Transmembrane beta strand</keyword>
<evidence type="ECO:0000256" key="4">
    <source>
        <dbReference type="ARBA" id="ARBA00022452"/>
    </source>
</evidence>
<keyword evidence="9" id="KW-0406">Ion transport</keyword>
<dbReference type="SUPFAM" id="SSF56935">
    <property type="entry name" value="Porins"/>
    <property type="match status" value="1"/>
</dbReference>
<accession>E5AL22</accession>
<dbReference type="Gene3D" id="2.40.170.20">
    <property type="entry name" value="TonB-dependent receptor, beta-barrel domain"/>
    <property type="match status" value="1"/>
</dbReference>
<evidence type="ECO:0000256" key="7">
    <source>
        <dbReference type="ARBA" id="ARBA00022729"/>
    </source>
</evidence>
<sequence>MSARGLQIDWQNGYRIDGMPFISYGITLPYEQLERIELQKGLAGFMQGFAAPGGIVNHVTKKPTDTPVRSVDIGYGSDNIWREHADFGSRFGLDERFSYRFNATHEEGKTYTGGSVNRDTVSTALDARLTREITWSFAALYQKRRARMLQHGTRLAASAATGAPERRGP</sequence>
<keyword evidence="12 13" id="KW-0998">Cell outer membrane</keyword>
<name>E5AL22_MYCRK</name>
<evidence type="ECO:0000256" key="10">
    <source>
        <dbReference type="ARBA" id="ARBA00023136"/>
    </source>
</evidence>
<keyword evidence="10 13" id="KW-0472">Membrane</keyword>
<dbReference type="InterPro" id="IPR039426">
    <property type="entry name" value="TonB-dep_rcpt-like"/>
</dbReference>
<gene>
    <name evidence="14" type="ordered locus">RBRH_01998</name>
</gene>
<reference evidence="14 15" key="1">
    <citation type="journal article" date="2011" name="J. Bacteriol.">
        <title>Complete genome sequence of Burkholderia rhizoxinica, an endosymbiont of Rhizopus microsporus.</title>
        <authorList>
            <person name="Lackner G."/>
            <person name="Moebius N."/>
            <person name="Partida-Martinez L."/>
            <person name="Hertweck C."/>
        </authorList>
    </citation>
    <scope>NUCLEOTIDE SEQUENCE [LARGE SCALE GENOMIC DNA]</scope>
    <source>
        <strain evidence="15">DSM 19002 / CIP 109453 / HKI 454</strain>
    </source>
</reference>
<evidence type="ECO:0000256" key="11">
    <source>
        <dbReference type="ARBA" id="ARBA00023170"/>
    </source>
</evidence>
<dbReference type="InterPro" id="IPR036942">
    <property type="entry name" value="Beta-barrel_TonB_sf"/>
</dbReference>
<dbReference type="STRING" id="882378.RBRH_01998"/>
<evidence type="ECO:0000256" key="1">
    <source>
        <dbReference type="ARBA" id="ARBA00004571"/>
    </source>
</evidence>